<gene>
    <name evidence="2" type="ORF">M427DRAFT_339420</name>
</gene>
<dbReference type="PANTHER" id="PTHR34391:SF1">
    <property type="entry name" value="UPF0658 GOLGI APPARATUS MEMBRANE PROTEIN C1952.10C-RELATED"/>
    <property type="match status" value="1"/>
</dbReference>
<name>A0A139AD48_GONPJ</name>
<dbReference type="GO" id="GO:0005794">
    <property type="term" value="C:Golgi apparatus"/>
    <property type="evidence" value="ECO:0007669"/>
    <property type="project" value="TreeGrafter"/>
</dbReference>
<dbReference type="InterPro" id="IPR040410">
    <property type="entry name" value="UPF0658_Golgi"/>
</dbReference>
<keyword evidence="3" id="KW-1185">Reference proteome</keyword>
<dbReference type="Proteomes" id="UP000070544">
    <property type="component" value="Unassembled WGS sequence"/>
</dbReference>
<accession>A0A139AD48</accession>
<evidence type="ECO:0000313" key="2">
    <source>
        <dbReference type="EMBL" id="KXS14589.1"/>
    </source>
</evidence>
<keyword evidence="1" id="KW-0472">Membrane</keyword>
<reference evidence="2 3" key="1">
    <citation type="journal article" date="2015" name="Genome Biol. Evol.">
        <title>Phylogenomic analyses indicate that early fungi evolved digesting cell walls of algal ancestors of land plants.</title>
        <authorList>
            <person name="Chang Y."/>
            <person name="Wang S."/>
            <person name="Sekimoto S."/>
            <person name="Aerts A.L."/>
            <person name="Choi C."/>
            <person name="Clum A."/>
            <person name="LaButti K.M."/>
            <person name="Lindquist E.A."/>
            <person name="Yee Ngan C."/>
            <person name="Ohm R.A."/>
            <person name="Salamov A.A."/>
            <person name="Grigoriev I.V."/>
            <person name="Spatafora J.W."/>
            <person name="Berbee M.L."/>
        </authorList>
    </citation>
    <scope>NUCLEOTIDE SEQUENCE [LARGE SCALE GENOMIC DNA]</scope>
    <source>
        <strain evidence="2 3">JEL478</strain>
    </source>
</reference>
<organism evidence="2 3">
    <name type="scientific">Gonapodya prolifera (strain JEL478)</name>
    <name type="common">Monoblepharis prolifera</name>
    <dbReference type="NCBI Taxonomy" id="1344416"/>
    <lineage>
        <taxon>Eukaryota</taxon>
        <taxon>Fungi</taxon>
        <taxon>Fungi incertae sedis</taxon>
        <taxon>Chytridiomycota</taxon>
        <taxon>Chytridiomycota incertae sedis</taxon>
        <taxon>Monoblepharidomycetes</taxon>
        <taxon>Monoblepharidales</taxon>
        <taxon>Gonapodyaceae</taxon>
        <taxon>Gonapodya</taxon>
    </lineage>
</organism>
<dbReference type="PANTHER" id="PTHR34391">
    <property type="entry name" value="UPF0658 GOLGI APPARATUS MEMBRANE PROTEIN C1952.10C-RELATED"/>
    <property type="match status" value="1"/>
</dbReference>
<proteinExistence type="predicted"/>
<protein>
    <submittedName>
        <fullName evidence="2">Uncharacterized protein</fullName>
    </submittedName>
</protein>
<evidence type="ECO:0000313" key="3">
    <source>
        <dbReference type="Proteomes" id="UP000070544"/>
    </source>
</evidence>
<sequence length="193" mass="22048">MLPGIWREVKWKVFKTIGADRSMRWRYSIFTLLVVQVKVNVYFAVVAGCYFISHAWWSYSRTFLIISTTGYVIYTGGLVMLIWAVRREKLAPVVVFLFLALLIEGILVVQLEKLWPIVPFSVDTFFLIRDVGSFFCIFNAILLGSCIATAIACALNFGGGLRKYGDGSSRRVRKGSQRVAPENFRPMEEWVLE</sequence>
<dbReference type="EMBL" id="KQ965768">
    <property type="protein sequence ID" value="KXS14589.1"/>
    <property type="molecule type" value="Genomic_DNA"/>
</dbReference>
<evidence type="ECO:0000256" key="1">
    <source>
        <dbReference type="SAM" id="Phobius"/>
    </source>
</evidence>
<keyword evidence="1" id="KW-1133">Transmembrane helix</keyword>
<feature type="transmembrane region" description="Helical" evidence="1">
    <location>
        <begin position="29"/>
        <end position="57"/>
    </location>
</feature>
<keyword evidence="1" id="KW-0812">Transmembrane</keyword>
<feature type="transmembrane region" description="Helical" evidence="1">
    <location>
        <begin position="90"/>
        <end position="111"/>
    </location>
</feature>
<feature type="transmembrane region" description="Helical" evidence="1">
    <location>
        <begin position="131"/>
        <end position="155"/>
    </location>
</feature>
<feature type="transmembrane region" description="Helical" evidence="1">
    <location>
        <begin position="63"/>
        <end position="83"/>
    </location>
</feature>
<dbReference type="AlphaFoldDB" id="A0A139AD48"/>